<comment type="caution">
    <text evidence="12">The sequence shown here is derived from an EMBL/GenBank/DDBJ whole genome shotgun (WGS) entry which is preliminary data.</text>
</comment>
<keyword evidence="6" id="KW-0479">Metal-binding</keyword>
<evidence type="ECO:0000256" key="6">
    <source>
        <dbReference type="ARBA" id="ARBA00022723"/>
    </source>
</evidence>
<dbReference type="InterPro" id="IPR001214">
    <property type="entry name" value="SET_dom"/>
</dbReference>
<protein>
    <recommendedName>
        <fullName evidence="14">Histone-lysine N-methyltransferase Clr4</fullName>
    </recommendedName>
</protein>
<dbReference type="PANTHER" id="PTHR46223">
    <property type="entry name" value="HISTONE-LYSINE N-METHYLTRANSFERASE SUV39H"/>
    <property type="match status" value="1"/>
</dbReference>
<dbReference type="Gene3D" id="2.170.270.10">
    <property type="entry name" value="SET domain"/>
    <property type="match status" value="1"/>
</dbReference>
<dbReference type="EMBL" id="JZBS01002130">
    <property type="protein sequence ID" value="KKK20030.1"/>
    <property type="molecule type" value="Genomic_DNA"/>
</dbReference>
<keyword evidence="13" id="KW-1185">Reference proteome</keyword>
<keyword evidence="7" id="KW-0862">Zinc</keyword>
<evidence type="ECO:0000256" key="2">
    <source>
        <dbReference type="ARBA" id="ARBA00022454"/>
    </source>
</evidence>
<dbReference type="PROSITE" id="PS50868">
    <property type="entry name" value="POST_SET"/>
    <property type="match status" value="1"/>
</dbReference>
<evidence type="ECO:0000256" key="5">
    <source>
        <dbReference type="ARBA" id="ARBA00022691"/>
    </source>
</evidence>
<evidence type="ECO:0000313" key="12">
    <source>
        <dbReference type="EMBL" id="KKK20030.1"/>
    </source>
</evidence>
<evidence type="ECO:0000259" key="9">
    <source>
        <dbReference type="PROSITE" id="PS50280"/>
    </source>
</evidence>
<reference evidence="12 13" key="1">
    <citation type="submission" date="2015-02" db="EMBL/GenBank/DDBJ databases">
        <title>Draft Genome Sequences of Two Closely-Related Aflatoxigenic Aspergillus Species Obtained from the Cote d'Ivoire.</title>
        <authorList>
            <person name="Moore G.G."/>
            <person name="Beltz S.B."/>
            <person name="Mack B.M."/>
        </authorList>
    </citation>
    <scope>NUCLEOTIDE SEQUENCE [LARGE SCALE GENOMIC DNA]</scope>
    <source>
        <strain evidence="12 13">SRRC1468</strain>
    </source>
</reference>
<dbReference type="SMART" id="SM00468">
    <property type="entry name" value="PreSET"/>
    <property type="match status" value="1"/>
</dbReference>
<evidence type="ECO:0000259" key="10">
    <source>
        <dbReference type="PROSITE" id="PS50867"/>
    </source>
</evidence>
<accession>A0A0F8WQV2</accession>
<dbReference type="InterPro" id="IPR046341">
    <property type="entry name" value="SET_dom_sf"/>
</dbReference>
<keyword evidence="3" id="KW-0489">Methyltransferase</keyword>
<dbReference type="GO" id="GO:0032259">
    <property type="term" value="P:methylation"/>
    <property type="evidence" value="ECO:0007669"/>
    <property type="project" value="UniProtKB-KW"/>
</dbReference>
<dbReference type="InterPro" id="IPR003616">
    <property type="entry name" value="Post-SET_dom"/>
</dbReference>
<dbReference type="PANTHER" id="PTHR46223:SF3">
    <property type="entry name" value="HISTONE-LYSINE N-METHYLTRANSFERASE SET-23"/>
    <property type="match status" value="1"/>
</dbReference>
<sequence>MSLTEPSEMVIDLTQDSDPEDQPRQQQQQQQQQQHEHKKDKFRLFTPSPATEDISTVSVVIPSPSAQLRREIDSAELISDLELTGLSEKYYPTDAHEKRATKGTYPVAKRVRRADIPLRIGRPGPFLTEKDRRPVSQQLCETLQRKLKSINGPTVSVAPGDEKQLALDTSDFEFINEYKLRKGVSPIDREFMAGCNCINKFCDPARCGCLSVEETSDDLIIPYKRAKDDACFLVLSPDFMARTSMIYECNSLCGCDERCWNRVVQRGRTIRLEIFHTGNRGFGTSPPSSSPNTKENMRKKEPSRLIILGIRSPNPIRAGQFIDRYLGEVITRQAADIREEIAHNTKSHSYLFSLDFLTNDDDIYVVDGQNFGAATRFINHSCNPNCRIYAVSRTHGDQRLYDLAFFSLREIPPNTELTFDYNQNWQKEKTNEADPSAVKCLCGEENCRGQLWPNERKKATKG</sequence>
<dbReference type="PROSITE" id="PS50867">
    <property type="entry name" value="PRE_SET"/>
    <property type="match status" value="1"/>
</dbReference>
<feature type="compositionally biased region" description="Basic and acidic residues" evidence="8">
    <location>
        <begin position="34"/>
        <end position="43"/>
    </location>
</feature>
<evidence type="ECO:0000256" key="3">
    <source>
        <dbReference type="ARBA" id="ARBA00022603"/>
    </source>
</evidence>
<name>A0A0F8WQV2_9EURO</name>
<dbReference type="AlphaFoldDB" id="A0A0F8WQV2"/>
<dbReference type="SUPFAM" id="SSF82199">
    <property type="entry name" value="SET domain"/>
    <property type="match status" value="1"/>
</dbReference>
<dbReference type="SMART" id="SM00317">
    <property type="entry name" value="SET"/>
    <property type="match status" value="1"/>
</dbReference>
<dbReference type="STRING" id="308745.A0A0F8WQV2"/>
<proteinExistence type="predicted"/>
<evidence type="ECO:0000259" key="11">
    <source>
        <dbReference type="PROSITE" id="PS50868"/>
    </source>
</evidence>
<dbReference type="Pfam" id="PF05033">
    <property type="entry name" value="Pre-SET"/>
    <property type="match status" value="1"/>
</dbReference>
<feature type="region of interest" description="Disordered" evidence="8">
    <location>
        <begin position="280"/>
        <end position="299"/>
    </location>
</feature>
<dbReference type="GO" id="GO:0042054">
    <property type="term" value="F:histone methyltransferase activity"/>
    <property type="evidence" value="ECO:0007669"/>
    <property type="project" value="InterPro"/>
</dbReference>
<feature type="domain" description="Pre-SET" evidence="10">
    <location>
        <begin position="193"/>
        <end position="267"/>
    </location>
</feature>
<dbReference type="Pfam" id="PF00856">
    <property type="entry name" value="SET"/>
    <property type="match status" value="1"/>
</dbReference>
<dbReference type="GO" id="GO:0005634">
    <property type="term" value="C:nucleus"/>
    <property type="evidence" value="ECO:0007669"/>
    <property type="project" value="InterPro"/>
</dbReference>
<feature type="region of interest" description="Disordered" evidence="8">
    <location>
        <begin position="1"/>
        <end position="44"/>
    </location>
</feature>
<comment type="subcellular location">
    <subcellularLocation>
        <location evidence="1">Chromosome</location>
    </subcellularLocation>
</comment>
<dbReference type="PROSITE" id="PS50280">
    <property type="entry name" value="SET"/>
    <property type="match status" value="1"/>
</dbReference>
<evidence type="ECO:0000256" key="8">
    <source>
        <dbReference type="SAM" id="MobiDB-lite"/>
    </source>
</evidence>
<evidence type="ECO:0000256" key="4">
    <source>
        <dbReference type="ARBA" id="ARBA00022679"/>
    </source>
</evidence>
<organism evidence="12 13">
    <name type="scientific">Aspergillus rambellii</name>
    <dbReference type="NCBI Taxonomy" id="308745"/>
    <lineage>
        <taxon>Eukaryota</taxon>
        <taxon>Fungi</taxon>
        <taxon>Dikarya</taxon>
        <taxon>Ascomycota</taxon>
        <taxon>Pezizomycotina</taxon>
        <taxon>Eurotiomycetes</taxon>
        <taxon>Eurotiomycetidae</taxon>
        <taxon>Eurotiales</taxon>
        <taxon>Aspergillaceae</taxon>
        <taxon>Aspergillus</taxon>
        <taxon>Aspergillus subgen. Nidulantes</taxon>
    </lineage>
</organism>
<feature type="domain" description="Post-SET" evidence="11">
    <location>
        <begin position="436"/>
        <end position="452"/>
    </location>
</feature>
<dbReference type="InterPro" id="IPR050973">
    <property type="entry name" value="H3K9_Histone-Lys_N-MTase"/>
</dbReference>
<dbReference type="OrthoDB" id="308383at2759"/>
<keyword evidence="4" id="KW-0808">Transferase</keyword>
<feature type="domain" description="SET" evidence="9">
    <location>
        <begin position="286"/>
        <end position="422"/>
    </location>
</feature>
<dbReference type="InterPro" id="IPR007728">
    <property type="entry name" value="Pre-SET_dom"/>
</dbReference>
<evidence type="ECO:0000256" key="1">
    <source>
        <dbReference type="ARBA" id="ARBA00004286"/>
    </source>
</evidence>
<evidence type="ECO:0000313" key="13">
    <source>
        <dbReference type="Proteomes" id="UP000034291"/>
    </source>
</evidence>
<evidence type="ECO:0000256" key="7">
    <source>
        <dbReference type="ARBA" id="ARBA00022833"/>
    </source>
</evidence>
<dbReference type="GO" id="GO:0005694">
    <property type="term" value="C:chromosome"/>
    <property type="evidence" value="ECO:0007669"/>
    <property type="project" value="UniProtKB-SubCell"/>
</dbReference>
<feature type="compositionally biased region" description="Polar residues" evidence="8">
    <location>
        <begin position="285"/>
        <end position="294"/>
    </location>
</feature>
<keyword evidence="5" id="KW-0949">S-adenosyl-L-methionine</keyword>
<keyword evidence="2" id="KW-0158">Chromosome</keyword>
<dbReference type="GO" id="GO:0008270">
    <property type="term" value="F:zinc ion binding"/>
    <property type="evidence" value="ECO:0007669"/>
    <property type="project" value="InterPro"/>
</dbReference>
<gene>
    <name evidence="12" type="ORF">ARAM_007602</name>
</gene>
<evidence type="ECO:0008006" key="14">
    <source>
        <dbReference type="Google" id="ProtNLM"/>
    </source>
</evidence>
<dbReference type="Proteomes" id="UP000034291">
    <property type="component" value="Unassembled WGS sequence"/>
</dbReference>